<organism evidence="2 3">
    <name type="scientific">Methylophaga nitratireducenticrescens</name>
    <dbReference type="NCBI Taxonomy" id="754476"/>
    <lineage>
        <taxon>Bacteria</taxon>
        <taxon>Pseudomonadati</taxon>
        <taxon>Pseudomonadota</taxon>
        <taxon>Gammaproteobacteria</taxon>
        <taxon>Thiotrichales</taxon>
        <taxon>Piscirickettsiaceae</taxon>
        <taxon>Methylophaga</taxon>
    </lineage>
</organism>
<name>I1XMT6_METNJ</name>
<dbReference type="PATRIC" id="fig|754476.3.peg.2874"/>
<accession>I1XMT6</accession>
<feature type="compositionally biased region" description="Basic and acidic residues" evidence="1">
    <location>
        <begin position="21"/>
        <end position="40"/>
    </location>
</feature>
<dbReference type="HOGENOM" id="CLU_3292314_0_0_6"/>
<reference evidence="2 3" key="2">
    <citation type="journal article" date="2013" name="Int. J. Syst. Evol. Microbiol.">
        <title>Methylophaga nitratireducenticrescens sp. nov. and Methylophaga frappieri sp. nov., isolated from the biofilm of the methanol-fed denitrification system treating the seawater at the Montreal Biodome.</title>
        <authorList>
            <person name="Villeneuve C."/>
            <person name="Martineau C."/>
            <person name="Mauffrey F."/>
            <person name="Villemur R."/>
        </authorList>
    </citation>
    <scope>NUCLEOTIDE SEQUENCE [LARGE SCALE GENOMIC DNA]</scope>
    <source>
        <strain evidence="2 3">JAM1</strain>
    </source>
</reference>
<dbReference type="Proteomes" id="UP000009144">
    <property type="component" value="Chromosome"/>
</dbReference>
<sequence length="40" mass="4577">MPIRKLKGLAPKAKANKARSKSKEDKPRYIPKKDRAVKDD</sequence>
<dbReference type="EMBL" id="CP003390">
    <property type="protein sequence ID" value="AFI85705.1"/>
    <property type="molecule type" value="Genomic_DNA"/>
</dbReference>
<feature type="region of interest" description="Disordered" evidence="1">
    <location>
        <begin position="1"/>
        <end position="40"/>
    </location>
</feature>
<proteinExistence type="predicted"/>
<gene>
    <name evidence="2" type="ordered locus">Q7A_2928</name>
</gene>
<evidence type="ECO:0000313" key="2">
    <source>
        <dbReference type="EMBL" id="AFI85705.1"/>
    </source>
</evidence>
<evidence type="ECO:0000256" key="1">
    <source>
        <dbReference type="SAM" id="MobiDB-lite"/>
    </source>
</evidence>
<protein>
    <submittedName>
        <fullName evidence="2">Uncharacterized protein</fullName>
    </submittedName>
</protein>
<dbReference type="AlphaFoldDB" id="I1XMT6"/>
<reference evidence="2 3" key="1">
    <citation type="journal article" date="2012" name="J. Bacteriol.">
        <title>Complete genome sequences of Methylophaga sp. strain JAM1 and Methylophaga sp. strain JAM7.</title>
        <authorList>
            <person name="Villeneuve C."/>
            <person name="Martineau C."/>
            <person name="Mauffrey F."/>
            <person name="Villemur R."/>
        </authorList>
    </citation>
    <scope>NUCLEOTIDE SEQUENCE [LARGE SCALE GENOMIC DNA]</scope>
    <source>
        <strain evidence="2 3">JAM1</strain>
    </source>
</reference>
<evidence type="ECO:0000313" key="3">
    <source>
        <dbReference type="Proteomes" id="UP000009144"/>
    </source>
</evidence>
<keyword evidence="3" id="KW-1185">Reference proteome</keyword>